<dbReference type="EMBL" id="VMBG01000001">
    <property type="protein sequence ID" value="TSJ79685.1"/>
    <property type="molecule type" value="Genomic_DNA"/>
</dbReference>
<feature type="transmembrane region" description="Helical" evidence="1">
    <location>
        <begin position="368"/>
        <end position="392"/>
    </location>
</feature>
<dbReference type="Pfam" id="PF13194">
    <property type="entry name" value="DUF4010"/>
    <property type="match status" value="1"/>
</dbReference>
<dbReference type="Pfam" id="PF02308">
    <property type="entry name" value="MgtC"/>
    <property type="match status" value="1"/>
</dbReference>
<dbReference type="OrthoDB" id="9813718at2"/>
<reference evidence="4 5" key="1">
    <citation type="submission" date="2019-07" db="EMBL/GenBank/DDBJ databases">
        <title>Description of 53C-WASEF.</title>
        <authorList>
            <person name="Pitt A."/>
            <person name="Hahn M.W."/>
        </authorList>
    </citation>
    <scope>NUCLEOTIDE SEQUENCE [LARGE SCALE GENOMIC DNA]</scope>
    <source>
        <strain evidence="4 5">53C-WASEF</strain>
    </source>
</reference>
<organism evidence="4 5">
    <name type="scientific">Rariglobus hedericola</name>
    <dbReference type="NCBI Taxonomy" id="2597822"/>
    <lineage>
        <taxon>Bacteria</taxon>
        <taxon>Pseudomonadati</taxon>
        <taxon>Verrucomicrobiota</taxon>
        <taxon>Opitutia</taxon>
        <taxon>Opitutales</taxon>
        <taxon>Opitutaceae</taxon>
        <taxon>Rariglobus</taxon>
    </lineage>
</organism>
<feature type="transmembrane region" description="Helical" evidence="1">
    <location>
        <begin position="336"/>
        <end position="356"/>
    </location>
</feature>
<feature type="domain" description="MgtC/SapB/SrpB/YhiD N-terminal" evidence="2">
    <location>
        <begin position="9"/>
        <end position="133"/>
    </location>
</feature>
<keyword evidence="1" id="KW-0812">Transmembrane</keyword>
<keyword evidence="1" id="KW-0472">Membrane</keyword>
<evidence type="ECO:0000259" key="3">
    <source>
        <dbReference type="Pfam" id="PF13194"/>
    </source>
</evidence>
<dbReference type="AlphaFoldDB" id="A0A556QSS1"/>
<feature type="domain" description="DUF4010" evidence="3">
    <location>
        <begin position="181"/>
        <end position="392"/>
    </location>
</feature>
<feature type="transmembrane region" description="Helical" evidence="1">
    <location>
        <begin position="92"/>
        <end position="108"/>
    </location>
</feature>
<comment type="caution">
    <text evidence="4">The sequence shown here is derived from an EMBL/GenBank/DDBJ whole genome shotgun (WGS) entry which is preliminary data.</text>
</comment>
<feature type="transmembrane region" description="Helical" evidence="1">
    <location>
        <begin position="235"/>
        <end position="257"/>
    </location>
</feature>
<gene>
    <name evidence="4" type="ORF">FPL22_00160</name>
</gene>
<feature type="transmembrane region" description="Helical" evidence="1">
    <location>
        <begin position="263"/>
        <end position="285"/>
    </location>
</feature>
<feature type="transmembrane region" description="Helical" evidence="1">
    <location>
        <begin position="174"/>
        <end position="194"/>
    </location>
</feature>
<dbReference type="PANTHER" id="PTHR39084:SF1">
    <property type="entry name" value="DUF4010 DOMAIN-CONTAINING PROTEIN"/>
    <property type="match status" value="1"/>
</dbReference>
<dbReference type="InterPro" id="IPR025105">
    <property type="entry name" value="DUF4010"/>
</dbReference>
<proteinExistence type="predicted"/>
<keyword evidence="1" id="KW-1133">Transmembrane helix</keyword>
<feature type="transmembrane region" description="Helical" evidence="1">
    <location>
        <begin position="398"/>
        <end position="417"/>
    </location>
</feature>
<accession>A0A556QSS1</accession>
<keyword evidence="5" id="KW-1185">Reference proteome</keyword>
<evidence type="ECO:0000259" key="2">
    <source>
        <dbReference type="Pfam" id="PF02308"/>
    </source>
</evidence>
<feature type="transmembrane region" description="Helical" evidence="1">
    <location>
        <begin position="200"/>
        <end position="223"/>
    </location>
</feature>
<evidence type="ECO:0000256" key="1">
    <source>
        <dbReference type="SAM" id="Phobius"/>
    </source>
</evidence>
<feature type="transmembrane region" description="Helical" evidence="1">
    <location>
        <begin position="59"/>
        <end position="80"/>
    </location>
</feature>
<evidence type="ECO:0000313" key="5">
    <source>
        <dbReference type="Proteomes" id="UP000315648"/>
    </source>
</evidence>
<feature type="transmembrane region" description="Helical" evidence="1">
    <location>
        <begin position="6"/>
        <end position="24"/>
    </location>
</feature>
<protein>
    <submittedName>
        <fullName evidence="4">MgtC/SapB family protein</fullName>
    </submittedName>
</protein>
<name>A0A556QSS1_9BACT</name>
<feature type="transmembrane region" description="Helical" evidence="1">
    <location>
        <begin position="305"/>
        <end position="324"/>
    </location>
</feature>
<sequence>MPDLIGPIFASAGLGALIGLIRQWSEQVEKENKPDFGGVRTHTLWAILGCISAEVSRDFLPLAFPLVIVAVAAHLIAAGWNTAQANGPGSTSFAASLLTLFIGALVAWDQLQVAIVVGALTMVLIGLKQPIHEWTKAFTPADIRGTLQFVAITGVILPLVPDKDYGPFGGFNPFSTWMMVVLISGLGFGGYVAMRLLGSRAGILVTSLLGGLASSTALTLSFSKCSKSQPRLSSEYALAVIIASTVMLPRVVILVGLVNPQLAWKLVPAFLVTALPAGLYAIWYYCFQKRTKHKLSEPPALKNPLSLFTAIKFAALYAAVAFLVKAATALDWQAGVLPLSFISGLTDTIAISLSMADGQHAGELDMSLAAKAVIIATAANSLLKAALAVGLGSPALKTQVALILGLTAATGAATLLFV</sequence>
<evidence type="ECO:0000313" key="4">
    <source>
        <dbReference type="EMBL" id="TSJ79685.1"/>
    </source>
</evidence>
<dbReference type="Proteomes" id="UP000315648">
    <property type="component" value="Unassembled WGS sequence"/>
</dbReference>
<dbReference type="InterPro" id="IPR049177">
    <property type="entry name" value="MgtC_SapB_SrpB_YhiD_N"/>
</dbReference>
<feature type="transmembrane region" description="Helical" evidence="1">
    <location>
        <begin position="113"/>
        <end position="131"/>
    </location>
</feature>
<dbReference type="PANTHER" id="PTHR39084">
    <property type="entry name" value="MEMBRANE PROTEIN-RELATED"/>
    <property type="match status" value="1"/>
</dbReference>